<keyword evidence="6 7" id="KW-0030">Aminoacyl-tRNA synthetase</keyword>
<evidence type="ECO:0000313" key="9">
    <source>
        <dbReference type="EMBL" id="EHM13544.1"/>
    </source>
</evidence>
<dbReference type="EC" id="6.1.1.23" evidence="7"/>
<dbReference type="InterPro" id="IPR047089">
    <property type="entry name" value="Asp-tRNA-ligase_1_N"/>
</dbReference>
<dbReference type="HOGENOM" id="CLU_014330_3_2_0"/>
<dbReference type="Pfam" id="PF02938">
    <property type="entry name" value="GAD"/>
    <property type="match status" value="1"/>
</dbReference>
<feature type="domain" description="Aminoacyl-transfer RNA synthetases class-II family profile" evidence="8">
    <location>
        <begin position="164"/>
        <end position="566"/>
    </location>
</feature>
<feature type="binding site" evidence="7">
    <location>
        <position position="500"/>
    </location>
    <ligand>
        <name>L-aspartate</name>
        <dbReference type="ChEBI" id="CHEBI:29991"/>
    </ligand>
</feature>
<comment type="function">
    <text evidence="7">Aspartyl-tRNA synthetase with relaxed tRNA specificity since it is able to aspartylate not only its cognate tRNA(Asp) but also tRNA(Asn). Reaction proceeds in two steps: L-aspartate is first activated by ATP to form Asp-AMP and then transferred to the acceptor end of tRNA(Asp/Asn).</text>
</comment>
<keyword evidence="5 7" id="KW-0648">Protein biosynthesis</keyword>
<dbReference type="InterPro" id="IPR045864">
    <property type="entry name" value="aa-tRNA-synth_II/BPL/LPL"/>
</dbReference>
<dbReference type="Gene3D" id="3.30.1360.30">
    <property type="entry name" value="GAD-like domain"/>
    <property type="match status" value="1"/>
</dbReference>
<dbReference type="PANTHER" id="PTHR22594">
    <property type="entry name" value="ASPARTYL/LYSYL-TRNA SYNTHETASE"/>
    <property type="match status" value="1"/>
</dbReference>
<feature type="site" description="Important for tRNA non-discrimination" evidence="7">
    <location>
        <position position="93"/>
    </location>
</feature>
<dbReference type="STRING" id="885272.JonanDRAFT_1178"/>
<feature type="binding site" evidence="7">
    <location>
        <begin position="232"/>
        <end position="234"/>
    </location>
    <ligand>
        <name>ATP</name>
        <dbReference type="ChEBI" id="CHEBI:30616"/>
    </ligand>
</feature>
<dbReference type="EMBL" id="CM001376">
    <property type="protein sequence ID" value="EHM13544.1"/>
    <property type="molecule type" value="Genomic_DNA"/>
</dbReference>
<dbReference type="eggNOG" id="COG0173">
    <property type="taxonomic scope" value="Bacteria"/>
</dbReference>
<proteinExistence type="inferred from homology"/>
<dbReference type="RefSeq" id="WP_008523150.1">
    <property type="nucleotide sequence ID" value="NZ_CM001376.1"/>
</dbReference>
<dbReference type="PROSITE" id="PS50862">
    <property type="entry name" value="AA_TRNA_LIGASE_II"/>
    <property type="match status" value="1"/>
</dbReference>
<dbReference type="SUPFAM" id="SSF50249">
    <property type="entry name" value="Nucleic acid-binding proteins"/>
    <property type="match status" value="1"/>
</dbReference>
<dbReference type="NCBIfam" id="NF001750">
    <property type="entry name" value="PRK00476.1"/>
    <property type="match status" value="1"/>
</dbReference>
<dbReference type="InterPro" id="IPR002312">
    <property type="entry name" value="Asp/Asn-tRNA-synth_IIb"/>
</dbReference>
<dbReference type="Gene3D" id="2.40.50.140">
    <property type="entry name" value="Nucleic acid-binding proteins"/>
    <property type="match status" value="1"/>
</dbReference>
<dbReference type="PRINTS" id="PR01042">
    <property type="entry name" value="TRNASYNTHASP"/>
</dbReference>
<keyword evidence="3 7" id="KW-0547">Nucleotide-binding</keyword>
<organism evidence="9 10">
    <name type="scientific">Jonquetella anthropi DSM 22815</name>
    <dbReference type="NCBI Taxonomy" id="885272"/>
    <lineage>
        <taxon>Bacteria</taxon>
        <taxon>Thermotogati</taxon>
        <taxon>Synergistota</taxon>
        <taxon>Synergistia</taxon>
        <taxon>Synergistales</taxon>
        <taxon>Dethiosulfovibrionaceae</taxon>
        <taxon>Jonquetella</taxon>
    </lineage>
</organism>
<comment type="subunit">
    <text evidence="7">Homodimer.</text>
</comment>
<dbReference type="InterPro" id="IPR004364">
    <property type="entry name" value="Aa-tRNA-synt_II"/>
</dbReference>
<keyword evidence="4 7" id="KW-0067">ATP-binding</keyword>
<comment type="subcellular location">
    <subcellularLocation>
        <location evidence="7">Cytoplasm</location>
    </subcellularLocation>
</comment>
<dbReference type="InterPro" id="IPR004524">
    <property type="entry name" value="Asp-tRNA-ligase_1"/>
</dbReference>
<feature type="binding site" evidence="7">
    <location>
        <position position="232"/>
    </location>
    <ligand>
        <name>L-aspartate</name>
        <dbReference type="ChEBI" id="CHEBI:29991"/>
    </ligand>
</feature>
<keyword evidence="7" id="KW-0963">Cytoplasm</keyword>
<dbReference type="InterPro" id="IPR004365">
    <property type="entry name" value="NA-bd_OB_tRNA"/>
</dbReference>
<evidence type="ECO:0000256" key="7">
    <source>
        <dbReference type="HAMAP-Rule" id="MF_00044"/>
    </source>
</evidence>
<evidence type="ECO:0000256" key="1">
    <source>
        <dbReference type="ARBA" id="ARBA00006303"/>
    </source>
</evidence>
<reference evidence="9 10" key="1">
    <citation type="submission" date="2011-11" db="EMBL/GenBank/DDBJ databases">
        <title>The Noncontiguous Finished genome of Jonquetella anthropi DSM 22815.</title>
        <authorList>
            <consortium name="US DOE Joint Genome Institute (JGI-PGF)"/>
            <person name="Lucas S."/>
            <person name="Copeland A."/>
            <person name="Lapidus A."/>
            <person name="Glavina del Rio T."/>
            <person name="Dalin E."/>
            <person name="Tice H."/>
            <person name="Bruce D."/>
            <person name="Goodwin L."/>
            <person name="Pitluck S."/>
            <person name="Peters L."/>
            <person name="Mikhailova N."/>
            <person name="Held B."/>
            <person name="Kyrpides N."/>
            <person name="Mavromatis K."/>
            <person name="Ivanova N."/>
            <person name="Markowitz V."/>
            <person name="Cheng J.-F."/>
            <person name="Hugenholtz P."/>
            <person name="Woyke T."/>
            <person name="Wu D."/>
            <person name="Gronow S."/>
            <person name="Wellnitz S."/>
            <person name="Brambilla E."/>
            <person name="Klenk H.-P."/>
            <person name="Eisen J.A."/>
        </authorList>
    </citation>
    <scope>NUCLEOTIDE SEQUENCE [LARGE SCALE GENOMIC DNA]</scope>
    <source>
        <strain evidence="9 10">DSM 22815</strain>
    </source>
</reference>
<dbReference type="PANTHER" id="PTHR22594:SF5">
    <property type="entry name" value="ASPARTATE--TRNA LIGASE, MITOCHONDRIAL"/>
    <property type="match status" value="1"/>
</dbReference>
<dbReference type="InterPro" id="IPR047090">
    <property type="entry name" value="AspRS_core"/>
</dbReference>
<dbReference type="Gene3D" id="3.30.930.10">
    <property type="entry name" value="Bira Bifunctional Protein, Domain 2"/>
    <property type="match status" value="1"/>
</dbReference>
<dbReference type="InterPro" id="IPR004115">
    <property type="entry name" value="GAD-like_sf"/>
</dbReference>
<name>H0ULQ3_9BACT</name>
<comment type="caution">
    <text evidence="7">Lacks conserved residue(s) required for the propagation of feature annotation.</text>
</comment>
<feature type="binding site" evidence="7">
    <location>
        <position position="493"/>
    </location>
    <ligand>
        <name>ATP</name>
        <dbReference type="ChEBI" id="CHEBI:30616"/>
    </ligand>
</feature>
<evidence type="ECO:0000256" key="3">
    <source>
        <dbReference type="ARBA" id="ARBA00022741"/>
    </source>
</evidence>
<evidence type="ECO:0000256" key="2">
    <source>
        <dbReference type="ARBA" id="ARBA00022598"/>
    </source>
</evidence>
<dbReference type="InterPro" id="IPR006195">
    <property type="entry name" value="aa-tRNA-synth_II"/>
</dbReference>
<keyword evidence="10" id="KW-1185">Reference proteome</keyword>
<dbReference type="Proteomes" id="UP000003806">
    <property type="component" value="Chromosome"/>
</dbReference>
<dbReference type="SUPFAM" id="SSF55261">
    <property type="entry name" value="GAD domain-like"/>
    <property type="match status" value="1"/>
</dbReference>
<accession>H0ULQ3</accession>
<evidence type="ECO:0000259" key="8">
    <source>
        <dbReference type="PROSITE" id="PS50862"/>
    </source>
</evidence>
<dbReference type="Pfam" id="PF00152">
    <property type="entry name" value="tRNA-synt_2"/>
    <property type="match status" value="1"/>
</dbReference>
<dbReference type="InterPro" id="IPR012340">
    <property type="entry name" value="NA-bd_OB-fold"/>
</dbReference>
<dbReference type="GO" id="GO:0004815">
    <property type="term" value="F:aspartate-tRNA ligase activity"/>
    <property type="evidence" value="ECO:0007669"/>
    <property type="project" value="UniProtKB-UniRule"/>
</dbReference>
<dbReference type="GO" id="GO:0005524">
    <property type="term" value="F:ATP binding"/>
    <property type="evidence" value="ECO:0007669"/>
    <property type="project" value="UniProtKB-UniRule"/>
</dbReference>
<comment type="catalytic activity">
    <reaction evidence="7">
        <text>tRNA(Asx) + L-aspartate + ATP = L-aspartyl-tRNA(Asx) + AMP + diphosphate</text>
        <dbReference type="Rhea" id="RHEA:18349"/>
        <dbReference type="Rhea" id="RHEA-COMP:9710"/>
        <dbReference type="Rhea" id="RHEA-COMP:9711"/>
        <dbReference type="ChEBI" id="CHEBI:29991"/>
        <dbReference type="ChEBI" id="CHEBI:30616"/>
        <dbReference type="ChEBI" id="CHEBI:33019"/>
        <dbReference type="ChEBI" id="CHEBI:78442"/>
        <dbReference type="ChEBI" id="CHEBI:78516"/>
        <dbReference type="ChEBI" id="CHEBI:456215"/>
        <dbReference type="EC" id="6.1.1.23"/>
    </reaction>
</comment>
<dbReference type="CDD" id="cd00777">
    <property type="entry name" value="AspRS_core"/>
    <property type="match status" value="1"/>
</dbReference>
<feature type="binding site" evidence="7">
    <location>
        <begin position="545"/>
        <end position="548"/>
    </location>
    <ligand>
        <name>ATP</name>
        <dbReference type="ChEBI" id="CHEBI:30616"/>
    </ligand>
</feature>
<dbReference type="AlphaFoldDB" id="H0ULQ3"/>
<dbReference type="InterPro" id="IPR029351">
    <property type="entry name" value="GAD_dom"/>
</dbReference>
<dbReference type="GO" id="GO:0050560">
    <property type="term" value="F:aspartate-tRNA(Asn) ligase activity"/>
    <property type="evidence" value="ECO:0007669"/>
    <property type="project" value="UniProtKB-EC"/>
</dbReference>
<dbReference type="NCBIfam" id="TIGR00459">
    <property type="entry name" value="aspS_bact"/>
    <property type="match status" value="1"/>
</dbReference>
<keyword evidence="2 7" id="KW-0436">Ligase</keyword>
<evidence type="ECO:0000256" key="4">
    <source>
        <dbReference type="ARBA" id="ARBA00022840"/>
    </source>
</evidence>
<sequence>MALERFSNKWQRTVYCGRVTEGQVGSRVVLNGWVRKRRDLGGVVFIDLWDHTGLVQTVFNPEQCPESVHKAAGDLRSEYCVAVTGTVRVRPQGTENESLPTGKWEVMADNLLVLAPSKGLPFEIGDETDDVDENIRLASRYLDLRRDKMQHFLRTRAAAAHFTRNYLESHGFLEVETPTLVKSTPEGARDYLVPSRLVPGNFYALPQSPQIFKQLLMVSGVDRYYQLARCYRDEDLRADRQPEFTQVDLEMSFLTEEDIYSLLEGYVNGLWKEILGVDVPIPLKRITWHEAMNRFGSDKPDMRIPFELQDLKEVFEGAGFALFQSIIDDGGTIKAIALPGGASLSRKGTDDVIAAAKALGAPDLAAFQYKDAGLKGPLCKFLDEARQAKLLEATKAAKGDAIFLMAHRDWQLVCTVLGQLRLDLARAHGLVEEGWKFLWVTDFPMFEWSKEDNRWCAMHHPFTMPRESDLDKLETAPGEVCARAYDIVLNGVELGGGSIRIHESSVQSRVFKAIGLTEEAASDRFGFLLQALQFGTPPHGGLALGFDRVCMLLSGGKSVRDVIAFPKTARAQDLMSHAPDTVADSQLDELGLFVRQKTK</sequence>
<feature type="region of interest" description="Aspartate" evidence="7">
    <location>
        <begin position="210"/>
        <end position="213"/>
    </location>
</feature>
<dbReference type="GO" id="GO:0006422">
    <property type="term" value="P:aspartyl-tRNA aminoacylation"/>
    <property type="evidence" value="ECO:0007669"/>
    <property type="project" value="UniProtKB-UniRule"/>
</dbReference>
<dbReference type="OrthoDB" id="9802326at2"/>
<evidence type="ECO:0000256" key="6">
    <source>
        <dbReference type="ARBA" id="ARBA00023146"/>
    </source>
</evidence>
<dbReference type="CDD" id="cd04317">
    <property type="entry name" value="EcAspRS_like_N"/>
    <property type="match status" value="1"/>
</dbReference>
<dbReference type="Pfam" id="PF01336">
    <property type="entry name" value="tRNA_anti-codon"/>
    <property type="match status" value="1"/>
</dbReference>
<feature type="binding site" evidence="7">
    <location>
        <position position="186"/>
    </location>
    <ligand>
        <name>L-aspartate</name>
        <dbReference type="ChEBI" id="CHEBI:29991"/>
    </ligand>
</feature>
<dbReference type="HAMAP" id="MF_00044">
    <property type="entry name" value="Asp_tRNA_synth_type1"/>
    <property type="match status" value="1"/>
</dbReference>
<comment type="similarity">
    <text evidence="1 7">Belongs to the class-II aminoacyl-tRNA synthetase family. Type 1 subfamily.</text>
</comment>
<gene>
    <name evidence="7" type="primary">aspS</name>
    <name evidence="9" type="ORF">JonanDRAFT_1178</name>
</gene>
<feature type="binding site" evidence="7">
    <location>
        <position position="459"/>
    </location>
    <ligand>
        <name>L-aspartate</name>
        <dbReference type="ChEBI" id="CHEBI:29991"/>
    </ligand>
</feature>
<dbReference type="GO" id="GO:0005737">
    <property type="term" value="C:cytoplasm"/>
    <property type="evidence" value="ECO:0007669"/>
    <property type="project" value="UniProtKB-SubCell"/>
</dbReference>
<protein>
    <recommendedName>
        <fullName evidence="7">Aspartate--tRNA(Asp/Asn) ligase</fullName>
        <ecNumber evidence="7">6.1.1.23</ecNumber>
    </recommendedName>
    <alternativeName>
        <fullName evidence="7">Aspartyl-tRNA synthetase</fullName>
        <shortName evidence="7">AspRS</shortName>
    </alternativeName>
    <alternativeName>
        <fullName evidence="7">Non-discriminating aspartyl-tRNA synthetase</fullName>
        <shortName evidence="7">ND-AspRS</shortName>
    </alternativeName>
</protein>
<feature type="binding site" evidence="7">
    <location>
        <position position="241"/>
    </location>
    <ligand>
        <name>ATP</name>
        <dbReference type="ChEBI" id="CHEBI:30616"/>
    </ligand>
</feature>
<dbReference type="GO" id="GO:0003676">
    <property type="term" value="F:nucleic acid binding"/>
    <property type="evidence" value="ECO:0007669"/>
    <property type="project" value="InterPro"/>
</dbReference>
<evidence type="ECO:0000313" key="10">
    <source>
        <dbReference type="Proteomes" id="UP000003806"/>
    </source>
</evidence>
<evidence type="ECO:0000256" key="5">
    <source>
        <dbReference type="ARBA" id="ARBA00022917"/>
    </source>
</evidence>
<dbReference type="SUPFAM" id="SSF55681">
    <property type="entry name" value="Class II aaRS and biotin synthetases"/>
    <property type="match status" value="1"/>
</dbReference>